<dbReference type="EMBL" id="HBJA01054333">
    <property type="protein sequence ID" value="CAE0808158.1"/>
    <property type="molecule type" value="Transcribed_RNA"/>
</dbReference>
<name>A0A7S4CVW1_9EUGL</name>
<dbReference type="AlphaFoldDB" id="A0A7S4CVW1"/>
<accession>A0A7S4CVW1</accession>
<protein>
    <submittedName>
        <fullName evidence="1">Uncharacterized protein</fullName>
    </submittedName>
</protein>
<dbReference type="InterPro" id="IPR021345">
    <property type="entry name" value="DUF2961"/>
</dbReference>
<proteinExistence type="predicted"/>
<dbReference type="Gene3D" id="2.60.120.1390">
    <property type="match status" value="1"/>
</dbReference>
<sequence>MIRLWGDAKGQVAWDFQSPPGRGTVITALCFPDHPKYHYFPERSRTRICFDKPSPCDDPSIDTASGNILGLSHDIEQEYSKLTALTRSHKSPCWLPDDPKGDNHHWFTVPMPFAHNVSLLITGIGELRIRLVERAVPSGGVGHLHAKVMYTYRPSMMQLVPLVEIPRGRGTFLGVWLMLDHAYLMVQEGDQFMTWNRAQSAQLMGTGMEDLFSCGHSCHVCERGCGFSFHGLTFKVKHHKRLTRSWVFYRFLVPDYIPFHDGFHMELEAGEHAGNGSLPDPSHERAAEGVTSLALYYLQPEGHLVPDHVLDPQDSASAAKYSYHATVPADAGHVVAYSVASHFEGPGAIYGPFSTRLNRTWAESAPPSPMQRWACDNRTTLQFAMPVSGWRSGAILRRTFDYFYAPQAAELSVNGRAVGLWHTADHNPNFRLREDDFLLPPEVLGPGPDVRLELRLVCLKGHSHMVWTHGTYSLLRVMP</sequence>
<evidence type="ECO:0000313" key="1">
    <source>
        <dbReference type="EMBL" id="CAE0808158.1"/>
    </source>
</evidence>
<dbReference type="Pfam" id="PF11175">
    <property type="entry name" value="DUF2961"/>
    <property type="match status" value="1"/>
</dbReference>
<reference evidence="1" key="1">
    <citation type="submission" date="2021-01" db="EMBL/GenBank/DDBJ databases">
        <authorList>
            <person name="Corre E."/>
            <person name="Pelletier E."/>
            <person name="Niang G."/>
            <person name="Scheremetjew M."/>
            <person name="Finn R."/>
            <person name="Kale V."/>
            <person name="Holt S."/>
            <person name="Cochrane G."/>
            <person name="Meng A."/>
            <person name="Brown T."/>
            <person name="Cohen L."/>
        </authorList>
    </citation>
    <scope>NUCLEOTIDE SEQUENCE</scope>
    <source>
        <strain evidence="1">CCMP1594</strain>
    </source>
</reference>
<organism evidence="1">
    <name type="scientific">Eutreptiella gymnastica</name>
    <dbReference type="NCBI Taxonomy" id="73025"/>
    <lineage>
        <taxon>Eukaryota</taxon>
        <taxon>Discoba</taxon>
        <taxon>Euglenozoa</taxon>
        <taxon>Euglenida</taxon>
        <taxon>Spirocuta</taxon>
        <taxon>Euglenophyceae</taxon>
        <taxon>Eutreptiales</taxon>
        <taxon>Eutreptiaceae</taxon>
        <taxon>Eutreptiella</taxon>
    </lineage>
</organism>
<gene>
    <name evidence="1" type="ORF">EGYM00163_LOCUS19288</name>
</gene>